<evidence type="ECO:0000313" key="2">
    <source>
        <dbReference type="EMBL" id="VDM24777.1"/>
    </source>
</evidence>
<dbReference type="EMBL" id="UYWY01000407">
    <property type="protein sequence ID" value="VDM24777.1"/>
    <property type="molecule type" value="Genomic_DNA"/>
</dbReference>
<evidence type="ECO:0000313" key="3">
    <source>
        <dbReference type="Proteomes" id="UP000031036"/>
    </source>
</evidence>
<name>A0A0B2UPD0_TOXCA</name>
<protein>
    <submittedName>
        <fullName evidence="1">Uncharacterized protein</fullName>
    </submittedName>
</protein>
<sequence length="360" mass="39978">MRRTTSTQVRGAVERHHHKCLRSFNSFTSSLAPAHQPRVNQVNVTRFEDLRPSHESARIALTTVSDSKASVACSRGIRLANSTAEVYNGSAIAEVSAAYVVSEAKTDSDIENMSVTANHQQLDTNSGRVNVKSIVLNPENCADDVGDKPKKILEITEVTPALPSKRQFASSMPSPSPRLSLAKDGLATTSASCFLAFTSCSRRKLNSFSLWSKYREFKPSSNSARQGVHETQERLLVSAHNARADVETSPRSGLPAPARYFPLQYTFGTYTFGKHRLQECFFRDKSVFQGRTTDDHSPYSSRRRESKCIKATSIKSSLKVIEQGSIRTDRDDVEYAHSAECDEKVGLLFALFFLNFSFFA</sequence>
<dbReference type="EMBL" id="JPKZ01022846">
    <property type="protein sequence ID" value="KHN70987.1"/>
    <property type="molecule type" value="Genomic_DNA"/>
</dbReference>
<evidence type="ECO:0000313" key="1">
    <source>
        <dbReference type="EMBL" id="KHN70987.1"/>
    </source>
</evidence>
<reference evidence="2" key="2">
    <citation type="submission" date="2018-11" db="EMBL/GenBank/DDBJ databases">
        <authorList>
            <consortium name="Pathogen Informatics"/>
        </authorList>
    </citation>
    <scope>NUCLEOTIDE SEQUENCE [LARGE SCALE GENOMIC DNA]</scope>
</reference>
<accession>A0A0B2UPD0</accession>
<proteinExistence type="predicted"/>
<keyword evidence="3" id="KW-1185">Reference proteome</keyword>
<dbReference type="AlphaFoldDB" id="A0A0B2UPD0"/>
<organism evidence="1 3">
    <name type="scientific">Toxocara canis</name>
    <name type="common">Canine roundworm</name>
    <dbReference type="NCBI Taxonomy" id="6265"/>
    <lineage>
        <taxon>Eukaryota</taxon>
        <taxon>Metazoa</taxon>
        <taxon>Ecdysozoa</taxon>
        <taxon>Nematoda</taxon>
        <taxon>Chromadorea</taxon>
        <taxon>Rhabditida</taxon>
        <taxon>Spirurina</taxon>
        <taxon>Ascaridomorpha</taxon>
        <taxon>Ascaridoidea</taxon>
        <taxon>Toxocaridae</taxon>
        <taxon>Toxocara</taxon>
    </lineage>
</organism>
<dbReference type="Proteomes" id="UP000031036">
    <property type="component" value="Unassembled WGS sequence"/>
</dbReference>
<gene>
    <name evidence="1" type="ORF">Tcan_17663</name>
    <name evidence="2" type="ORF">TCNE_LOCUS735</name>
</gene>
<reference evidence="1 3" key="1">
    <citation type="submission" date="2014-11" db="EMBL/GenBank/DDBJ databases">
        <title>Genetic blueprint of the zoonotic pathogen Toxocara canis.</title>
        <authorList>
            <person name="Zhu X.-Q."/>
            <person name="Korhonen P.K."/>
            <person name="Cai H."/>
            <person name="Young N.D."/>
            <person name="Nejsum P."/>
            <person name="von Samson-Himmelstjerna G."/>
            <person name="Boag P.R."/>
            <person name="Tan P."/>
            <person name="Li Q."/>
            <person name="Min J."/>
            <person name="Yang Y."/>
            <person name="Wang X."/>
            <person name="Fang X."/>
            <person name="Hall R.S."/>
            <person name="Hofmann A."/>
            <person name="Sternberg P.W."/>
            <person name="Jex A.R."/>
            <person name="Gasser R.B."/>
        </authorList>
    </citation>
    <scope>NUCLEOTIDE SEQUENCE [LARGE SCALE GENOMIC DNA]</scope>
    <source>
        <strain evidence="1">PN_DK_2014</strain>
    </source>
</reference>